<proteinExistence type="inferred from homology"/>
<dbReference type="InterPro" id="IPR044502">
    <property type="entry name" value="AtHST-like"/>
</dbReference>
<keyword evidence="8 11" id="KW-1133">Transmembrane helix</keyword>
<keyword evidence="5 12" id="KW-0808">Transferase</keyword>
<evidence type="ECO:0000256" key="6">
    <source>
        <dbReference type="ARBA" id="ARBA00022692"/>
    </source>
</evidence>
<dbReference type="PANTHER" id="PTHR43009">
    <property type="entry name" value="HOMOGENTISATE SOLANESYLTRANSFERASE, CHLOROPLASTIC"/>
    <property type="match status" value="1"/>
</dbReference>
<keyword evidence="3" id="KW-0150">Chloroplast</keyword>
<dbReference type="Proteomes" id="UP000289340">
    <property type="component" value="Chromosome 13"/>
</dbReference>
<feature type="transmembrane region" description="Helical" evidence="11">
    <location>
        <begin position="126"/>
        <end position="151"/>
    </location>
</feature>
<keyword evidence="9 11" id="KW-0472">Membrane</keyword>
<gene>
    <name evidence="13" type="ORF">D0Y65_036791</name>
    <name evidence="12" type="ORF">glysoja_045643</name>
</gene>
<keyword evidence="6 11" id="KW-0812">Transmembrane</keyword>
<evidence type="ECO:0000256" key="9">
    <source>
        <dbReference type="ARBA" id="ARBA00023136"/>
    </source>
</evidence>
<evidence type="ECO:0000256" key="8">
    <source>
        <dbReference type="ARBA" id="ARBA00022989"/>
    </source>
</evidence>
<feature type="transmembrane region" description="Helical" evidence="11">
    <location>
        <begin position="293"/>
        <end position="314"/>
    </location>
</feature>
<feature type="region of interest" description="Disordered" evidence="10">
    <location>
        <begin position="1"/>
        <end position="20"/>
    </location>
</feature>
<feature type="transmembrane region" description="Helical" evidence="11">
    <location>
        <begin position="261"/>
        <end position="281"/>
    </location>
</feature>
<reference evidence="12" key="1">
    <citation type="submission" date="2014-07" db="EMBL/GenBank/DDBJ databases">
        <title>Identification of a novel salt tolerance gene in wild soybean by whole-genome sequencing.</title>
        <authorList>
            <person name="Lam H.-M."/>
            <person name="Qi X."/>
            <person name="Li M.-W."/>
            <person name="Liu X."/>
            <person name="Xie M."/>
            <person name="Ni M."/>
            <person name="Xu X."/>
        </authorList>
    </citation>
    <scope>NUCLEOTIDE SEQUENCE [LARGE SCALE GENOMIC DNA]</scope>
    <source>
        <tissue evidence="12">Root</tissue>
    </source>
</reference>
<feature type="transmembrane region" description="Helical" evidence="11">
    <location>
        <begin position="367"/>
        <end position="386"/>
    </location>
</feature>
<evidence type="ECO:0000256" key="2">
    <source>
        <dbReference type="ARBA" id="ARBA00005985"/>
    </source>
</evidence>
<evidence type="ECO:0000256" key="1">
    <source>
        <dbReference type="ARBA" id="ARBA00004508"/>
    </source>
</evidence>
<comment type="subcellular location">
    <subcellularLocation>
        <location evidence="1">Plastid</location>
        <location evidence="1">Chloroplast membrane</location>
        <topology evidence="1">Multi-pass membrane protein</topology>
    </subcellularLocation>
</comment>
<feature type="transmembrane region" description="Helical" evidence="11">
    <location>
        <begin position="232"/>
        <end position="249"/>
    </location>
</feature>
<organism evidence="12">
    <name type="scientific">Glycine soja</name>
    <name type="common">Wild soybean</name>
    <dbReference type="NCBI Taxonomy" id="3848"/>
    <lineage>
        <taxon>Eukaryota</taxon>
        <taxon>Viridiplantae</taxon>
        <taxon>Streptophyta</taxon>
        <taxon>Embryophyta</taxon>
        <taxon>Tracheophyta</taxon>
        <taxon>Spermatophyta</taxon>
        <taxon>Magnoliopsida</taxon>
        <taxon>eudicotyledons</taxon>
        <taxon>Gunneridae</taxon>
        <taxon>Pentapetalae</taxon>
        <taxon>rosids</taxon>
        <taxon>fabids</taxon>
        <taxon>Fabales</taxon>
        <taxon>Fabaceae</taxon>
        <taxon>Papilionoideae</taxon>
        <taxon>50 kb inversion clade</taxon>
        <taxon>NPAAA clade</taxon>
        <taxon>indigoferoid/millettioid clade</taxon>
        <taxon>Phaseoleae</taxon>
        <taxon>Glycine</taxon>
        <taxon>Glycine subgen. Soja</taxon>
    </lineage>
</organism>
<dbReference type="GO" id="GO:0031969">
    <property type="term" value="C:chloroplast membrane"/>
    <property type="evidence" value="ECO:0007669"/>
    <property type="project" value="UniProtKB-SubCell"/>
</dbReference>
<evidence type="ECO:0000256" key="10">
    <source>
        <dbReference type="SAM" id="MobiDB-lite"/>
    </source>
</evidence>
<protein>
    <submittedName>
        <fullName evidence="13">Glycinol 4-dimethylallyltransferase isoform A</fullName>
    </submittedName>
    <submittedName>
        <fullName evidence="12">Homogentisate phytyltransferase 1, chloroplastic</fullName>
    </submittedName>
</protein>
<evidence type="ECO:0000256" key="4">
    <source>
        <dbReference type="ARBA" id="ARBA00022640"/>
    </source>
</evidence>
<dbReference type="InterPro" id="IPR000537">
    <property type="entry name" value="UbiA_prenyltransferase"/>
</dbReference>
<feature type="compositionally biased region" description="Polar residues" evidence="10">
    <location>
        <begin position="1"/>
        <end position="19"/>
    </location>
</feature>
<keyword evidence="4" id="KW-0934">Plastid</keyword>
<keyword evidence="7" id="KW-0809">Transit peptide</keyword>
<evidence type="ECO:0000256" key="7">
    <source>
        <dbReference type="ARBA" id="ARBA00022946"/>
    </source>
</evidence>
<evidence type="ECO:0000313" key="12">
    <source>
        <dbReference type="EMBL" id="KHN24779.1"/>
    </source>
</evidence>
<reference evidence="13 14" key="2">
    <citation type="submission" date="2018-09" db="EMBL/GenBank/DDBJ databases">
        <title>A high-quality reference genome of wild soybean provides a powerful tool to mine soybean genomes.</title>
        <authorList>
            <person name="Xie M."/>
            <person name="Chung C.Y.L."/>
            <person name="Li M.-W."/>
            <person name="Wong F.-L."/>
            <person name="Chan T.-F."/>
            <person name="Lam H.-M."/>
        </authorList>
    </citation>
    <scope>NUCLEOTIDE SEQUENCE [LARGE SCALE GENOMIC DNA]</scope>
    <source>
        <strain evidence="14">cv. W05</strain>
        <tissue evidence="13">Hypocotyl of etiolated seedlings</tissue>
    </source>
</reference>
<dbReference type="CDD" id="cd13960">
    <property type="entry name" value="PT_UbiA_HPT1"/>
    <property type="match status" value="1"/>
</dbReference>
<dbReference type="Gene3D" id="1.10.357.140">
    <property type="entry name" value="UbiA prenyltransferase"/>
    <property type="match status" value="1"/>
</dbReference>
<sequence length="421" mass="47502">MGSVPLFSSPNAGSVTTGGNLWRSKHSTKNIYYAIVGGNLWRWKHSTNNINYPSLQHKRKTRIEYNLLRSQQSSLNHQYKCNEGGPTYKESNIKYVVKAAPAPSGSESLASSPKNIFDSVKNFLVILYYFCYPYSMIARTLCTISASFLAVEKLSDISPLFFVGLLQVLVAHFFMDLYINGVNQVFDLEIDKINKPYLPLPSGKLSFTNGVFIVVSSAVLSFWLSSIIGSRPLIWSLILCFLPWTGYSVNVPMLRWKRYPLIAAMLMFSSWAIIFPITFFLHMQTFVFKRPAIFPRSLIVTVVFLSLYSIGIALSKDIPDVEGDKKFGIHSFSARLGQKQVFWICVSLFEMAFGVALLAGVTSSACLWMKIVTGLGNAVLASILWYQTQYVDLTSPASTRSFYMLIWKLLYAAYFLLAFIR</sequence>
<evidence type="ECO:0000256" key="11">
    <source>
        <dbReference type="SAM" id="Phobius"/>
    </source>
</evidence>
<dbReference type="Gramene" id="XM_028340090.1">
    <property type="protein sequence ID" value="XP_028195891.1"/>
    <property type="gene ID" value="LOC114380950"/>
</dbReference>
<dbReference type="PANTHER" id="PTHR43009:SF6">
    <property type="entry name" value="HOMOGENTISATE PHYTYLTRANSFERASE 1, CHLOROPLASTIC"/>
    <property type="match status" value="1"/>
</dbReference>
<dbReference type="GO" id="GO:0004659">
    <property type="term" value="F:prenyltransferase activity"/>
    <property type="evidence" value="ECO:0007669"/>
    <property type="project" value="InterPro"/>
</dbReference>
<evidence type="ECO:0000313" key="13">
    <source>
        <dbReference type="EMBL" id="RZB72710.1"/>
    </source>
</evidence>
<dbReference type="AlphaFoldDB" id="A0A0B2QXQ0"/>
<dbReference type="EMBL" id="QZWG01000013">
    <property type="protein sequence ID" value="RZB72710.1"/>
    <property type="molecule type" value="Genomic_DNA"/>
</dbReference>
<name>A0A0B2QXQ0_GLYSO</name>
<accession>A0A0B2QXQ0</accession>
<evidence type="ECO:0000313" key="14">
    <source>
        <dbReference type="Proteomes" id="UP000289340"/>
    </source>
</evidence>
<feature type="transmembrane region" description="Helical" evidence="11">
    <location>
        <begin position="341"/>
        <end position="360"/>
    </location>
</feature>
<dbReference type="EMBL" id="KN655009">
    <property type="protein sequence ID" value="KHN24779.1"/>
    <property type="molecule type" value="Genomic_DNA"/>
</dbReference>
<keyword evidence="14" id="KW-1185">Reference proteome</keyword>
<evidence type="ECO:0000256" key="3">
    <source>
        <dbReference type="ARBA" id="ARBA00022528"/>
    </source>
</evidence>
<evidence type="ECO:0000256" key="5">
    <source>
        <dbReference type="ARBA" id="ARBA00022679"/>
    </source>
</evidence>
<dbReference type="Pfam" id="PF01040">
    <property type="entry name" value="UbiA"/>
    <property type="match status" value="1"/>
</dbReference>
<comment type="similarity">
    <text evidence="2">Belongs to the UbiA prenyltransferase family.</text>
</comment>
<feature type="transmembrane region" description="Helical" evidence="11">
    <location>
        <begin position="205"/>
        <end position="225"/>
    </location>
</feature>
<dbReference type="SMR" id="A0A0B2QXQ0"/>
<dbReference type="InterPro" id="IPR044878">
    <property type="entry name" value="UbiA_sf"/>
</dbReference>
<feature type="transmembrane region" description="Helical" evidence="11">
    <location>
        <begin position="401"/>
        <end position="420"/>
    </location>
</feature>
<dbReference type="Proteomes" id="UP000053555">
    <property type="component" value="Unassembled WGS sequence"/>
</dbReference>
<dbReference type="Gene3D" id="1.20.120.1780">
    <property type="entry name" value="UbiA prenyltransferase"/>
    <property type="match status" value="1"/>
</dbReference>
<feature type="transmembrane region" description="Helical" evidence="11">
    <location>
        <begin position="160"/>
        <end position="179"/>
    </location>
</feature>